<evidence type="ECO:0000313" key="2">
    <source>
        <dbReference type="Proteomes" id="UP000619534"/>
    </source>
</evidence>
<organism evidence="1 2">
    <name type="scientific">Thalassobacillus devorans</name>
    <dbReference type="NCBI Taxonomy" id="279813"/>
    <lineage>
        <taxon>Bacteria</taxon>
        <taxon>Bacillati</taxon>
        <taxon>Bacillota</taxon>
        <taxon>Bacilli</taxon>
        <taxon>Bacillales</taxon>
        <taxon>Bacillaceae</taxon>
        <taxon>Thalassobacillus</taxon>
    </lineage>
</organism>
<dbReference type="Gene3D" id="3.40.630.40">
    <property type="entry name" value="Zn-dependent exopeptidases"/>
    <property type="match status" value="1"/>
</dbReference>
<protein>
    <recommendedName>
        <fullName evidence="3">N-formylglutamate amidohydrolase</fullName>
    </recommendedName>
</protein>
<proteinExistence type="predicted"/>
<accession>A0ABQ1NRA8</accession>
<evidence type="ECO:0000313" key="1">
    <source>
        <dbReference type="EMBL" id="GGC83509.1"/>
    </source>
</evidence>
<name>A0ABQ1NRA8_9BACI</name>
<gene>
    <name evidence="1" type="ORF">GCM10007216_12670</name>
</gene>
<sequence>MTLITTEQIKLIEKRFINENLTETTHFEEKAGTAPIIISAPHSVPQLRERSIKQGEFRTGVLSILLKEHLGCFSIYKTRNNGDDANFDEKCEYKEALIETIRQNHIELLIDLHIMSPKREADIELGTGRGENISHNTYLIERCINSFKENDIENIIVDENFPASYPHTVSATIARECSIPCIQIEMNWRVLDTENGMESFLNVYNSLAAIVRSIEGEQA</sequence>
<dbReference type="RefSeq" id="WP_062441611.1">
    <property type="nucleotide sequence ID" value="NZ_BMCJ01000002.1"/>
</dbReference>
<reference evidence="2" key="1">
    <citation type="journal article" date="2019" name="Int. J. Syst. Evol. Microbiol.">
        <title>The Global Catalogue of Microorganisms (GCM) 10K type strain sequencing project: providing services to taxonomists for standard genome sequencing and annotation.</title>
        <authorList>
            <consortium name="The Broad Institute Genomics Platform"/>
            <consortium name="The Broad Institute Genome Sequencing Center for Infectious Disease"/>
            <person name="Wu L."/>
            <person name="Ma J."/>
        </authorList>
    </citation>
    <scope>NUCLEOTIDE SEQUENCE [LARGE SCALE GENOMIC DNA]</scope>
    <source>
        <strain evidence="2">CCM 7282</strain>
    </source>
</reference>
<dbReference type="Proteomes" id="UP000619534">
    <property type="component" value="Unassembled WGS sequence"/>
</dbReference>
<dbReference type="EMBL" id="BMCJ01000002">
    <property type="protein sequence ID" value="GGC83509.1"/>
    <property type="molecule type" value="Genomic_DNA"/>
</dbReference>
<comment type="caution">
    <text evidence="1">The sequence shown here is derived from an EMBL/GenBank/DDBJ whole genome shotgun (WGS) entry which is preliminary data.</text>
</comment>
<evidence type="ECO:0008006" key="3">
    <source>
        <dbReference type="Google" id="ProtNLM"/>
    </source>
</evidence>
<keyword evidence="2" id="KW-1185">Reference proteome</keyword>